<name>A0AAE0HTL6_9PEZI</name>
<evidence type="ECO:0000313" key="2">
    <source>
        <dbReference type="EMBL" id="KAK3312372.1"/>
    </source>
</evidence>
<evidence type="ECO:0000256" key="1">
    <source>
        <dbReference type="SAM" id="MobiDB-lite"/>
    </source>
</evidence>
<dbReference type="Proteomes" id="UP001283341">
    <property type="component" value="Unassembled WGS sequence"/>
</dbReference>
<accession>A0AAE0HTL6</accession>
<dbReference type="AlphaFoldDB" id="A0AAE0HTL6"/>
<reference evidence="2" key="1">
    <citation type="journal article" date="2023" name="Mol. Phylogenet. Evol.">
        <title>Genome-scale phylogeny and comparative genomics of the fungal order Sordariales.</title>
        <authorList>
            <person name="Hensen N."/>
            <person name="Bonometti L."/>
            <person name="Westerberg I."/>
            <person name="Brannstrom I.O."/>
            <person name="Guillou S."/>
            <person name="Cros-Aarteil S."/>
            <person name="Calhoun S."/>
            <person name="Haridas S."/>
            <person name="Kuo A."/>
            <person name="Mondo S."/>
            <person name="Pangilinan J."/>
            <person name="Riley R."/>
            <person name="LaButti K."/>
            <person name="Andreopoulos B."/>
            <person name="Lipzen A."/>
            <person name="Chen C."/>
            <person name="Yan M."/>
            <person name="Daum C."/>
            <person name="Ng V."/>
            <person name="Clum A."/>
            <person name="Steindorff A."/>
            <person name="Ohm R.A."/>
            <person name="Martin F."/>
            <person name="Silar P."/>
            <person name="Natvig D.O."/>
            <person name="Lalanne C."/>
            <person name="Gautier V."/>
            <person name="Ament-Velasquez S.L."/>
            <person name="Kruys A."/>
            <person name="Hutchinson M.I."/>
            <person name="Powell A.J."/>
            <person name="Barry K."/>
            <person name="Miller A.N."/>
            <person name="Grigoriev I.V."/>
            <person name="Debuchy R."/>
            <person name="Gladieux P."/>
            <person name="Hiltunen Thoren M."/>
            <person name="Johannesson H."/>
        </authorList>
    </citation>
    <scope>NUCLEOTIDE SEQUENCE</scope>
    <source>
        <strain evidence="2">CBS 118394</strain>
    </source>
</reference>
<proteinExistence type="predicted"/>
<feature type="region of interest" description="Disordered" evidence="1">
    <location>
        <begin position="626"/>
        <end position="652"/>
    </location>
</feature>
<dbReference type="EMBL" id="JAUEDM010000009">
    <property type="protein sequence ID" value="KAK3312372.1"/>
    <property type="molecule type" value="Genomic_DNA"/>
</dbReference>
<protein>
    <submittedName>
        <fullName evidence="2">Uncharacterized protein</fullName>
    </submittedName>
</protein>
<reference evidence="2" key="2">
    <citation type="submission" date="2023-06" db="EMBL/GenBank/DDBJ databases">
        <authorList>
            <consortium name="Lawrence Berkeley National Laboratory"/>
            <person name="Haridas S."/>
            <person name="Hensen N."/>
            <person name="Bonometti L."/>
            <person name="Westerberg I."/>
            <person name="Brannstrom I.O."/>
            <person name="Guillou S."/>
            <person name="Cros-Aarteil S."/>
            <person name="Calhoun S."/>
            <person name="Kuo A."/>
            <person name="Mondo S."/>
            <person name="Pangilinan J."/>
            <person name="Riley R."/>
            <person name="Labutti K."/>
            <person name="Andreopoulos B."/>
            <person name="Lipzen A."/>
            <person name="Chen C."/>
            <person name="Yanf M."/>
            <person name="Daum C."/>
            <person name="Ng V."/>
            <person name="Clum A."/>
            <person name="Steindorff A."/>
            <person name="Ohm R."/>
            <person name="Martin F."/>
            <person name="Silar P."/>
            <person name="Natvig D."/>
            <person name="Lalanne C."/>
            <person name="Gautier V."/>
            <person name="Ament-Velasquez S.L."/>
            <person name="Kruys A."/>
            <person name="Hutchinson M.I."/>
            <person name="Powell A.J."/>
            <person name="Barry K."/>
            <person name="Miller A.N."/>
            <person name="Grigoriev I.V."/>
            <person name="Debuchy R."/>
            <person name="Gladieux P."/>
            <person name="Thoren M.H."/>
            <person name="Johannesson H."/>
        </authorList>
    </citation>
    <scope>NUCLEOTIDE SEQUENCE</scope>
    <source>
        <strain evidence="2">CBS 118394</strain>
    </source>
</reference>
<sequence>MAPTDRLAVLPFLQTWTGSQLQLRVLLIPRDKFIEPFVRSNPQSPDFFPAAELVFDVLIEPGLDSVPVLGRGTKLQTETFAPLATAKDIFSELLAQESPIASPPARGGVDGGLRVFKHLPSSYRTTIGYSPGSGANDVLFTTGNQYSCALKQMARPVTYEKLPEITKKSWGQMISGLMRNHKFAELAGLVRMVTVDISAAQLDLIRNGAFIYLLPPAESPTASGGCELYSARIPALSSDPSSSLPRELFTPVLFPIVPALPGSEYDDIFVEAEDYSDGWAKVVHCRQPQRAAVVKEEVEENNPAEWAEVAGSRPIKEIGIQIGWDDQQVTVWMDRQMDSNNDYLQTGLGIRGYCVDARLAGEGDDKWRSLVRAKGSYGVGRFRRDDFDGDSAVEVYPAASINKGQPAKFWMPMYFTTWTGPALVGLDNDRMIVSGRSETADAGLPRLEGVTPPNLALFYGRDYEFRVRLMDQTGWGPPLTSHPTNPAVHPVFNIAFRRWIRPLPPTLKTETPPPGEDQDDRAPAVLSFTRPGLQMPAVQCTNFYPNASQQLVDMIQNDDSPDRAEPSLPDPDVNRVEITVQIETLTQDTLVVEGTFRNLYTTTRTFSSSDMNAAVDLTFDWVDCRDVDHPPPPDPTQPNDTDPWRSGKLTGPLRLPTSRTVRICVRSLCKEDTALAYFGADDVRRSPDVKLTLRKNSAAETSLFANTSVNERFNAYFLQPVPPPQPLQPFQTSTPPPPPSNASRLATEIGLRNDGNILRSAPGRRVVFGCSAGLRHAIGPDGASLNLTGTVAQLWVVVIKLTLDRDWTWDGLVYNSMVVSRTLPNPTTPAAEVIRFSPTHNVNRDALTGTPDIIRAGTDLVMVDAFDPLQIRSASGFPEEIHARYTVTWGIIKHGSNTATPTDPPLIFEIRLPVTTPPPQQPKIVSAGIALSPYQPLGRYSSTAPRSRMLWIELAEPPRDPGDRYFARVLAHAPDPLLQLDSEFLSSSAAGPTKPEPSLPLDPEPIRRITAASSDDRAGLDAMQPLIPSKTTEGEGEESKTVCWALPLPPGVSEDSGDLFGLWTYEIRVGHYTSTSRTDDGKEGRWCTAQSRFGPPLRVCGVQHPAPPLPCAAYRPDSEKMAVEATAPVASIGYKHYQPTSLWFLLYAQAELLDGSGERRNVLLMRRHAAVYRGVSGRNEMTAGAFGVAQFESEDLIQALGRLGFTVAVGQAPLSVLAVEVLQPPGEAEFTDPLGYGLGSVRILRSSALVEVKSRC</sequence>
<comment type="caution">
    <text evidence="2">The sequence shown here is derived from an EMBL/GenBank/DDBJ whole genome shotgun (WGS) entry which is preliminary data.</text>
</comment>
<organism evidence="2 3">
    <name type="scientific">Apodospora peruviana</name>
    <dbReference type="NCBI Taxonomy" id="516989"/>
    <lineage>
        <taxon>Eukaryota</taxon>
        <taxon>Fungi</taxon>
        <taxon>Dikarya</taxon>
        <taxon>Ascomycota</taxon>
        <taxon>Pezizomycotina</taxon>
        <taxon>Sordariomycetes</taxon>
        <taxon>Sordariomycetidae</taxon>
        <taxon>Sordariales</taxon>
        <taxon>Lasiosphaeriaceae</taxon>
        <taxon>Apodospora</taxon>
    </lineage>
</organism>
<gene>
    <name evidence="2" type="ORF">B0H66DRAFT_633075</name>
</gene>
<keyword evidence="3" id="KW-1185">Reference proteome</keyword>
<evidence type="ECO:0000313" key="3">
    <source>
        <dbReference type="Proteomes" id="UP001283341"/>
    </source>
</evidence>